<dbReference type="Proteomes" id="UP000095765">
    <property type="component" value="Unassembled WGS sequence"/>
</dbReference>
<reference evidence="14 17" key="1">
    <citation type="submission" date="2015-09" db="EMBL/GenBank/DDBJ databases">
        <authorList>
            <consortium name="Pathogen Informatics"/>
        </authorList>
    </citation>
    <scope>NUCLEOTIDE SEQUENCE [LARGE SCALE GENOMIC DNA]</scope>
    <source>
        <strain evidence="14 17">2789STDY5834939</strain>
    </source>
</reference>
<keyword evidence="7 13" id="KW-0671">Queuosine biosynthesis</keyword>
<keyword evidence="6 13" id="KW-0949">S-adenosyl-L-methionine</keyword>
<dbReference type="GO" id="GO:0008616">
    <property type="term" value="P:tRNA queuosine(34) biosynthetic process"/>
    <property type="evidence" value="ECO:0007669"/>
    <property type="project" value="UniProtKB-UniRule"/>
</dbReference>
<dbReference type="NCBIfam" id="NF001140">
    <property type="entry name" value="PRK00147.1"/>
    <property type="match status" value="1"/>
</dbReference>
<dbReference type="NCBIfam" id="TIGR00113">
    <property type="entry name" value="queA"/>
    <property type="match status" value="1"/>
</dbReference>
<comment type="function">
    <text evidence="13">Transfers and isomerizes the ribose moiety from AdoMet to the 7-aminomethyl group of 7-deazaguanine (preQ1-tRNA) to give epoxyqueuosine (oQ-tRNA).</text>
</comment>
<accession>A0A174Q1K4</accession>
<evidence type="ECO:0000256" key="5">
    <source>
        <dbReference type="ARBA" id="ARBA00022679"/>
    </source>
</evidence>
<evidence type="ECO:0000256" key="9">
    <source>
        <dbReference type="ARBA" id="ARBA00061210"/>
    </source>
</evidence>
<evidence type="ECO:0000256" key="1">
    <source>
        <dbReference type="ARBA" id="ARBA00004496"/>
    </source>
</evidence>
<dbReference type="EMBL" id="QVME01000001">
    <property type="protein sequence ID" value="RGE69776.1"/>
    <property type="molecule type" value="Genomic_DNA"/>
</dbReference>
<keyword evidence="16" id="KW-0328">Glycosyltransferase</keyword>
<sequence length="342" mass="38596">MKTSDFFFELPERQIAQTPIEPRDHSRMLYLDRQTGAVKHLHFYDLPDYLDAGDTLIVNTSRVIPARLYGVKEYSGGHMQFLLLEQKERDIWEVMVKPGKKAKTGARFVFGDGLLVGEVLQTVEGGNRLVRMYYEGPSIYPVLEKIGNMPLPPYITAELSDRERYQTIYSKQPGSAAAPTAGLHFTPELIDRLREKGINLANVVLHVGIGTFRPVRVEDVTKHHMHSEHYYLPQETADLINETHARGKRVIGVGTTSCRTVESVASKCGEIKADEGDTSIFIYPGYTFKVLDGLITNFHLPESTLIMLVSAFAGYEHTMRAYQIAVGENYRFFSFGDAMLIL</sequence>
<proteinExistence type="inferred from homology"/>
<reference evidence="18" key="2">
    <citation type="submission" date="2017-04" db="EMBL/GenBank/DDBJ databases">
        <title>Function of individual gut microbiota members based on whole genome sequencing of pure cultures obtained from chicken caecum.</title>
        <authorList>
            <person name="Medvecky M."/>
            <person name="Cejkova D."/>
            <person name="Polansky O."/>
            <person name="Karasova D."/>
            <person name="Kubasova T."/>
            <person name="Cizek A."/>
            <person name="Rychlik I."/>
        </authorList>
    </citation>
    <scope>NUCLEOTIDE SEQUENCE [LARGE SCALE GENOMIC DNA]</scope>
    <source>
        <strain evidence="18">An175</strain>
    </source>
</reference>
<evidence type="ECO:0000256" key="6">
    <source>
        <dbReference type="ARBA" id="ARBA00022691"/>
    </source>
</evidence>
<dbReference type="UniPathway" id="UPA00392"/>
<dbReference type="Gene3D" id="3.40.1780.10">
    <property type="entry name" value="QueA-like"/>
    <property type="match status" value="1"/>
</dbReference>
<reference evidence="16 19" key="4">
    <citation type="submission" date="2018-08" db="EMBL/GenBank/DDBJ databases">
        <title>A genome reference for cultivated species of the human gut microbiota.</title>
        <authorList>
            <person name="Zou Y."/>
            <person name="Xue W."/>
            <person name="Luo G."/>
        </authorList>
    </citation>
    <scope>NUCLEOTIDE SEQUENCE [LARGE SCALE GENOMIC DNA]</scope>
    <source>
        <strain evidence="16 19">TF05-12AC</strain>
    </source>
</reference>
<keyword evidence="14" id="KW-0413">Isomerase</keyword>
<dbReference type="RefSeq" id="WP_006875274.1">
    <property type="nucleotide sequence ID" value="NZ_CABIWA010000011.1"/>
</dbReference>
<evidence type="ECO:0000256" key="8">
    <source>
        <dbReference type="ARBA" id="ARBA00052751"/>
    </source>
</evidence>
<comment type="subunit">
    <text evidence="3 13">Monomer.</text>
</comment>
<dbReference type="SUPFAM" id="SSF111337">
    <property type="entry name" value="QueA-like"/>
    <property type="match status" value="1"/>
</dbReference>
<evidence type="ECO:0000313" key="16">
    <source>
        <dbReference type="EMBL" id="RGE69776.1"/>
    </source>
</evidence>
<evidence type="ECO:0000256" key="10">
    <source>
        <dbReference type="ARBA" id="ARBA00066503"/>
    </source>
</evidence>
<evidence type="ECO:0000313" key="18">
    <source>
        <dbReference type="Proteomes" id="UP000196386"/>
    </source>
</evidence>
<comment type="pathway">
    <text evidence="2 13">tRNA modification; tRNA-queuosine biosynthesis.</text>
</comment>
<keyword evidence="5 13" id="KW-0808">Transferase</keyword>
<dbReference type="FunFam" id="3.40.1780.10:FF:000001">
    <property type="entry name" value="S-adenosylmethionine:tRNA ribosyltransferase-isomerase"/>
    <property type="match status" value="1"/>
</dbReference>
<dbReference type="Proteomes" id="UP000196386">
    <property type="component" value="Unassembled WGS sequence"/>
</dbReference>
<dbReference type="OrthoDB" id="9805933at2"/>
<dbReference type="InterPro" id="IPR042119">
    <property type="entry name" value="QueA_dom2"/>
</dbReference>
<evidence type="ECO:0000256" key="12">
    <source>
        <dbReference type="ARBA" id="ARBA00076160"/>
    </source>
</evidence>
<dbReference type="InterPro" id="IPR036100">
    <property type="entry name" value="QueA_sf"/>
</dbReference>
<dbReference type="FunFam" id="2.40.10.240:FF:000002">
    <property type="entry name" value="S-adenosylmethionine:tRNA ribosyltransferase-isomerase"/>
    <property type="match status" value="1"/>
</dbReference>
<dbReference type="Proteomes" id="UP000260828">
    <property type="component" value="Unassembled WGS sequence"/>
</dbReference>
<evidence type="ECO:0000313" key="17">
    <source>
        <dbReference type="Proteomes" id="UP000095765"/>
    </source>
</evidence>
<dbReference type="Pfam" id="PF02547">
    <property type="entry name" value="Queuosine_synth"/>
    <property type="match status" value="1"/>
</dbReference>
<dbReference type="InterPro" id="IPR003699">
    <property type="entry name" value="QueA"/>
</dbReference>
<evidence type="ECO:0000256" key="13">
    <source>
        <dbReference type="HAMAP-Rule" id="MF_00113"/>
    </source>
</evidence>
<dbReference type="GeneID" id="72465470"/>
<name>A0A174Q1K4_9FIRM</name>
<keyword evidence="4 13" id="KW-0963">Cytoplasm</keyword>
<dbReference type="GO" id="GO:0051075">
    <property type="term" value="F:S-adenosylmethionine:tRNA ribosyltransferase-isomerase activity"/>
    <property type="evidence" value="ECO:0007669"/>
    <property type="project" value="UniProtKB-EC"/>
</dbReference>
<dbReference type="AlphaFoldDB" id="A0A174Q1K4"/>
<evidence type="ECO:0000256" key="11">
    <source>
        <dbReference type="ARBA" id="ARBA00069325"/>
    </source>
</evidence>
<dbReference type="PANTHER" id="PTHR30307:SF0">
    <property type="entry name" value="S-ADENOSYLMETHIONINE:TRNA RIBOSYLTRANSFERASE-ISOMERASE"/>
    <property type="match status" value="1"/>
</dbReference>
<comment type="catalytic activity">
    <reaction evidence="8 13">
        <text>7-aminomethyl-7-carbaguanosine(34) in tRNA + S-adenosyl-L-methionine = epoxyqueuosine(34) in tRNA + adenine + L-methionine + 2 H(+)</text>
        <dbReference type="Rhea" id="RHEA:32155"/>
        <dbReference type="Rhea" id="RHEA-COMP:10342"/>
        <dbReference type="Rhea" id="RHEA-COMP:18582"/>
        <dbReference type="ChEBI" id="CHEBI:15378"/>
        <dbReference type="ChEBI" id="CHEBI:16708"/>
        <dbReference type="ChEBI" id="CHEBI:57844"/>
        <dbReference type="ChEBI" id="CHEBI:59789"/>
        <dbReference type="ChEBI" id="CHEBI:82833"/>
        <dbReference type="ChEBI" id="CHEBI:194443"/>
        <dbReference type="EC" id="2.4.99.17"/>
    </reaction>
</comment>
<evidence type="ECO:0000313" key="15">
    <source>
        <dbReference type="EMBL" id="OUP70930.1"/>
    </source>
</evidence>
<organism evidence="14 17">
    <name type="scientific">Anaerotruncus colihominis</name>
    <dbReference type="NCBI Taxonomy" id="169435"/>
    <lineage>
        <taxon>Bacteria</taxon>
        <taxon>Bacillati</taxon>
        <taxon>Bacillota</taxon>
        <taxon>Clostridia</taxon>
        <taxon>Eubacteriales</taxon>
        <taxon>Oscillospiraceae</taxon>
        <taxon>Anaerotruncus</taxon>
    </lineage>
</organism>
<evidence type="ECO:0000256" key="4">
    <source>
        <dbReference type="ARBA" id="ARBA00022490"/>
    </source>
</evidence>
<dbReference type="InterPro" id="IPR042118">
    <property type="entry name" value="QueA_dom1"/>
</dbReference>
<dbReference type="EMBL" id="NFKP01000002">
    <property type="protein sequence ID" value="OUP70930.1"/>
    <property type="molecule type" value="Genomic_DNA"/>
</dbReference>
<dbReference type="Gene3D" id="2.40.10.240">
    <property type="entry name" value="QueA-like"/>
    <property type="match status" value="1"/>
</dbReference>
<protein>
    <recommendedName>
        <fullName evidence="11 13">S-adenosylmethionine:tRNA ribosyltransferase-isomerase</fullName>
        <ecNumber evidence="10 13">2.4.99.17</ecNumber>
    </recommendedName>
    <alternativeName>
        <fullName evidence="12 13">Queuosine biosynthesis protein QueA</fullName>
    </alternativeName>
</protein>
<evidence type="ECO:0000256" key="2">
    <source>
        <dbReference type="ARBA" id="ARBA00004691"/>
    </source>
</evidence>
<dbReference type="PANTHER" id="PTHR30307">
    <property type="entry name" value="S-ADENOSYLMETHIONINE:TRNA RIBOSYLTRANSFERASE-ISOMERASE"/>
    <property type="match status" value="1"/>
</dbReference>
<reference evidence="15" key="3">
    <citation type="journal article" date="2018" name="BMC Genomics">
        <title>Whole genome sequencing and function prediction of 133 gut anaerobes isolated from chicken caecum in pure cultures.</title>
        <authorList>
            <person name="Medvecky M."/>
            <person name="Cejkova D."/>
            <person name="Polansky O."/>
            <person name="Karasova D."/>
            <person name="Kubasova T."/>
            <person name="Cizek A."/>
            <person name="Rychlik I."/>
        </authorList>
    </citation>
    <scope>NUCLEOTIDE SEQUENCE</scope>
    <source>
        <strain evidence="15">An175</strain>
    </source>
</reference>
<dbReference type="EC" id="2.4.99.17" evidence="10 13"/>
<gene>
    <name evidence="13 14" type="primary">queA</name>
    <name evidence="15" type="ORF">B5F11_02320</name>
    <name evidence="16" type="ORF">DXC40_01530</name>
    <name evidence="14" type="ORF">ERS852551_01443</name>
</gene>
<dbReference type="HAMAP" id="MF_00113">
    <property type="entry name" value="QueA"/>
    <property type="match status" value="1"/>
</dbReference>
<evidence type="ECO:0000256" key="3">
    <source>
        <dbReference type="ARBA" id="ARBA00011245"/>
    </source>
</evidence>
<evidence type="ECO:0000313" key="14">
    <source>
        <dbReference type="EMBL" id="CUP63979.1"/>
    </source>
</evidence>
<comment type="similarity">
    <text evidence="9 13">Belongs to the QueA family.</text>
</comment>
<evidence type="ECO:0000256" key="7">
    <source>
        <dbReference type="ARBA" id="ARBA00022785"/>
    </source>
</evidence>
<dbReference type="EMBL" id="CZBE01000008">
    <property type="protein sequence ID" value="CUP63979.1"/>
    <property type="molecule type" value="Genomic_DNA"/>
</dbReference>
<dbReference type="GO" id="GO:0005737">
    <property type="term" value="C:cytoplasm"/>
    <property type="evidence" value="ECO:0007669"/>
    <property type="project" value="UniProtKB-SubCell"/>
</dbReference>
<evidence type="ECO:0000313" key="19">
    <source>
        <dbReference type="Proteomes" id="UP000260828"/>
    </source>
</evidence>
<comment type="subcellular location">
    <subcellularLocation>
        <location evidence="1 13">Cytoplasm</location>
    </subcellularLocation>
</comment>